<evidence type="ECO:0000256" key="3">
    <source>
        <dbReference type="ARBA" id="ARBA00022448"/>
    </source>
</evidence>
<feature type="signal peptide" evidence="8">
    <location>
        <begin position="1"/>
        <end position="22"/>
    </location>
</feature>
<keyword evidence="4" id="KW-1134">Transmembrane beta strand</keyword>
<dbReference type="SUPFAM" id="SSF56954">
    <property type="entry name" value="Outer membrane efflux proteins (OEP)"/>
    <property type="match status" value="1"/>
</dbReference>
<dbReference type="GO" id="GO:0015288">
    <property type="term" value="F:porin activity"/>
    <property type="evidence" value="ECO:0007669"/>
    <property type="project" value="TreeGrafter"/>
</dbReference>
<dbReference type="Gene3D" id="1.20.1600.10">
    <property type="entry name" value="Outer membrane efflux proteins (OEP)"/>
    <property type="match status" value="1"/>
</dbReference>
<evidence type="ECO:0000256" key="5">
    <source>
        <dbReference type="ARBA" id="ARBA00022692"/>
    </source>
</evidence>
<dbReference type="InterPro" id="IPR051906">
    <property type="entry name" value="TolC-like"/>
</dbReference>
<evidence type="ECO:0000313" key="9">
    <source>
        <dbReference type="EMBL" id="KGN84824.1"/>
    </source>
</evidence>
<evidence type="ECO:0000256" key="4">
    <source>
        <dbReference type="ARBA" id="ARBA00022452"/>
    </source>
</evidence>
<keyword evidence="3" id="KW-0813">Transport</keyword>
<gene>
    <name evidence="9" type="ORF">HR15_10350</name>
</gene>
<evidence type="ECO:0000256" key="7">
    <source>
        <dbReference type="ARBA" id="ARBA00023237"/>
    </source>
</evidence>
<dbReference type="RefSeq" id="WP_039418356.1">
    <property type="nucleotide sequence ID" value="NZ_CALUCC010000002.1"/>
</dbReference>
<evidence type="ECO:0000256" key="2">
    <source>
        <dbReference type="ARBA" id="ARBA00007613"/>
    </source>
</evidence>
<dbReference type="GO" id="GO:1990281">
    <property type="term" value="C:efflux pump complex"/>
    <property type="evidence" value="ECO:0007669"/>
    <property type="project" value="TreeGrafter"/>
</dbReference>
<keyword evidence="5" id="KW-0812">Transmembrane</keyword>
<dbReference type="PANTHER" id="PTHR30026">
    <property type="entry name" value="OUTER MEMBRANE PROTEIN TOLC"/>
    <property type="match status" value="1"/>
</dbReference>
<evidence type="ECO:0000256" key="6">
    <source>
        <dbReference type="ARBA" id="ARBA00023136"/>
    </source>
</evidence>
<keyword evidence="8" id="KW-0732">Signal</keyword>
<dbReference type="InterPro" id="IPR003423">
    <property type="entry name" value="OMP_efflux"/>
</dbReference>
<reference evidence="9 10" key="1">
    <citation type="submission" date="2014-08" db="EMBL/GenBank/DDBJ databases">
        <title>Porphyromonas gulae strain:COT-052_OH3439 Genome sequencing.</title>
        <authorList>
            <person name="Wallis C."/>
            <person name="Deusch O."/>
            <person name="O'Flynn C."/>
            <person name="Davis I."/>
            <person name="Jospin G."/>
            <person name="Darling A.E."/>
            <person name="Coil D.A."/>
            <person name="Alexiev A."/>
            <person name="Horsfall A."/>
            <person name="Kirkwood N."/>
            <person name="Harris S."/>
            <person name="Eisen J.A."/>
        </authorList>
    </citation>
    <scope>NUCLEOTIDE SEQUENCE [LARGE SCALE GENOMIC DNA]</scope>
    <source>
        <strain evidence="10">COT-052 OH3439</strain>
    </source>
</reference>
<comment type="subcellular location">
    <subcellularLocation>
        <location evidence="1">Cell outer membrane</location>
    </subcellularLocation>
</comment>
<dbReference type="GO" id="GO:0009279">
    <property type="term" value="C:cell outer membrane"/>
    <property type="evidence" value="ECO:0007669"/>
    <property type="project" value="UniProtKB-SubCell"/>
</dbReference>
<dbReference type="AlphaFoldDB" id="A0A099WWC7"/>
<accession>A0A099WWC7</accession>
<keyword evidence="10" id="KW-1185">Reference proteome</keyword>
<comment type="similarity">
    <text evidence="2">Belongs to the outer membrane factor (OMF) (TC 1.B.17) family.</text>
</comment>
<protein>
    <submittedName>
        <fullName evidence="9">ABC transporter</fullName>
    </submittedName>
</protein>
<sequence>MRSVKKSKLSLLFLLFCTPLLAWGQRSGVLQVSIDDIVTMSRHNTPGEQQARNRFLSEYWTYRQFLANRKPRVSLESIPVSYSRSYIKRYNSALNIDEYRPSTTWNSSVGINLEQNIDFLGGTFSLSSDLSYMKNIGDPGYKQYNAVPVAIRYSQSLLGYNEFKWEKRLAPLRYKEADKTFVKTLEENTYKILVAYFDVAMAKEEYAMAMENVSNSDTLYRLGEKRFAIASISKSDLLALKLDKLNAGNSLLHARTALRKSYSSLINLLGLPEDTEIDPMLPASVPELRISREQAIESARKNNPELLQATNNLIRCEQSVTKASLERWFSVDLSAGIGFNQVSEAFAGVYKHPLRQDMVSISLSIPLIDWGMKRGRYNMAKSDYRVALSDMRLKETDLLRDIAITIDEIEMETDLFKAAEEAVQLAKESYSYARERFVLGKGSLNDMLLARSRNAEARKNAILSMKNFWLSYYKLRMLTLYDFIDGLDLTAPVSEE</sequence>
<feature type="chain" id="PRO_5001956545" evidence="8">
    <location>
        <begin position="23"/>
        <end position="496"/>
    </location>
</feature>
<proteinExistence type="inferred from homology"/>
<evidence type="ECO:0000256" key="1">
    <source>
        <dbReference type="ARBA" id="ARBA00004442"/>
    </source>
</evidence>
<comment type="caution">
    <text evidence="9">The sequence shown here is derived from an EMBL/GenBank/DDBJ whole genome shotgun (WGS) entry which is preliminary data.</text>
</comment>
<dbReference type="EMBL" id="JRAK01000138">
    <property type="protein sequence ID" value="KGN84824.1"/>
    <property type="molecule type" value="Genomic_DNA"/>
</dbReference>
<dbReference type="GO" id="GO:0015562">
    <property type="term" value="F:efflux transmembrane transporter activity"/>
    <property type="evidence" value="ECO:0007669"/>
    <property type="project" value="InterPro"/>
</dbReference>
<evidence type="ECO:0000256" key="8">
    <source>
        <dbReference type="SAM" id="SignalP"/>
    </source>
</evidence>
<dbReference type="PANTHER" id="PTHR30026:SF20">
    <property type="entry name" value="OUTER MEMBRANE PROTEIN TOLC"/>
    <property type="match status" value="1"/>
</dbReference>
<organism evidence="9 10">
    <name type="scientific">Porphyromonas gulae</name>
    <dbReference type="NCBI Taxonomy" id="111105"/>
    <lineage>
        <taxon>Bacteria</taxon>
        <taxon>Pseudomonadati</taxon>
        <taxon>Bacteroidota</taxon>
        <taxon>Bacteroidia</taxon>
        <taxon>Bacteroidales</taxon>
        <taxon>Porphyromonadaceae</taxon>
        <taxon>Porphyromonas</taxon>
    </lineage>
</organism>
<dbReference type="Proteomes" id="UP000030146">
    <property type="component" value="Unassembled WGS sequence"/>
</dbReference>
<keyword evidence="6" id="KW-0472">Membrane</keyword>
<dbReference type="Pfam" id="PF02321">
    <property type="entry name" value="OEP"/>
    <property type="match status" value="1"/>
</dbReference>
<evidence type="ECO:0000313" key="10">
    <source>
        <dbReference type="Proteomes" id="UP000030146"/>
    </source>
</evidence>
<name>A0A099WWC7_9PORP</name>
<keyword evidence="7" id="KW-0998">Cell outer membrane</keyword>